<dbReference type="Proteomes" id="UP001372834">
    <property type="component" value="Unassembled WGS sequence"/>
</dbReference>
<organism evidence="2 3">
    <name type="scientific">Polyplax serrata</name>
    <name type="common">Common mouse louse</name>
    <dbReference type="NCBI Taxonomy" id="468196"/>
    <lineage>
        <taxon>Eukaryota</taxon>
        <taxon>Metazoa</taxon>
        <taxon>Ecdysozoa</taxon>
        <taxon>Arthropoda</taxon>
        <taxon>Hexapoda</taxon>
        <taxon>Insecta</taxon>
        <taxon>Pterygota</taxon>
        <taxon>Neoptera</taxon>
        <taxon>Paraneoptera</taxon>
        <taxon>Psocodea</taxon>
        <taxon>Troctomorpha</taxon>
        <taxon>Phthiraptera</taxon>
        <taxon>Anoplura</taxon>
        <taxon>Polyplacidae</taxon>
        <taxon>Polyplax</taxon>
    </lineage>
</organism>
<reference evidence="2 3" key="1">
    <citation type="submission" date="2023-10" db="EMBL/GenBank/DDBJ databases">
        <title>Genomes of two closely related lineages of the louse Polyplax serrata with different host specificities.</title>
        <authorList>
            <person name="Martinu J."/>
            <person name="Tarabai H."/>
            <person name="Stefka J."/>
            <person name="Hypsa V."/>
        </authorList>
    </citation>
    <scope>NUCLEOTIDE SEQUENCE [LARGE SCALE GENOMIC DNA]</scope>
    <source>
        <strain evidence="2">HR10_N</strain>
    </source>
</reference>
<accession>A0AAN8SAY2</accession>
<evidence type="ECO:0000313" key="3">
    <source>
        <dbReference type="Proteomes" id="UP001372834"/>
    </source>
</evidence>
<protein>
    <submittedName>
        <fullName evidence="2">Uncharacterized protein</fullName>
    </submittedName>
</protein>
<sequence length="92" mass="10897">MSAPDDDKITEKEKIIIIRTRPKTREEEREEAEEEPFPSGGADSSRLYLSAVKIQFRRLWVFPKRKWRSFSRVERYAGNGRNKILDSKRSPE</sequence>
<dbReference type="EMBL" id="JAWJWE010000002">
    <property type="protein sequence ID" value="KAK6642559.1"/>
    <property type="molecule type" value="Genomic_DNA"/>
</dbReference>
<evidence type="ECO:0000256" key="1">
    <source>
        <dbReference type="SAM" id="MobiDB-lite"/>
    </source>
</evidence>
<gene>
    <name evidence="2" type="ORF">RUM43_004061</name>
</gene>
<dbReference type="AlphaFoldDB" id="A0AAN8SAY2"/>
<proteinExistence type="predicted"/>
<evidence type="ECO:0000313" key="2">
    <source>
        <dbReference type="EMBL" id="KAK6642559.1"/>
    </source>
</evidence>
<comment type="caution">
    <text evidence="2">The sequence shown here is derived from an EMBL/GenBank/DDBJ whole genome shotgun (WGS) entry which is preliminary data.</text>
</comment>
<name>A0AAN8SAY2_POLSC</name>
<feature type="region of interest" description="Disordered" evidence="1">
    <location>
        <begin position="19"/>
        <end position="44"/>
    </location>
</feature>